<dbReference type="KEGG" id="mbd:MEBOL_002936"/>
<evidence type="ECO:0000313" key="3">
    <source>
        <dbReference type="Proteomes" id="UP000217289"/>
    </source>
</evidence>
<accession>A0A250IEW5</accession>
<dbReference type="Proteomes" id="UP000217289">
    <property type="component" value="Chromosome"/>
</dbReference>
<dbReference type="AlphaFoldDB" id="A0A250IEW5"/>
<dbReference type="GO" id="GO:0016787">
    <property type="term" value="F:hydrolase activity"/>
    <property type="evidence" value="ECO:0007669"/>
    <property type="project" value="InterPro"/>
</dbReference>
<sequence>MRHRGWIAGGLVALSVGCMRPAEERALKDLQVGQAEAGGVAFTVEQGLAVVRQAQGGTLTLWGSAPAFHLRAVSSEGATPVWTVVVRNAMPDAELTASAGGVPLPVESLSPPGDRSTVKTWRVTLPVGGEARLTVGSPGWEQPTPFRFVALADVQEALPRVGDIYQHINADPSLRFIFFSGDLTQSGTVEQLEEFESRLLDSRIPLFATLGNHELFNPDPRYQDYYGRGNLHFTFQGAHFTMIDSGNGSLDPLAVEALDGWLAEGKDGVHILGTHIPLVDPIGVRNGAFNSRNEAASILGKLARGGVDLTIYGHVHSYYSFSNAGIPAFISGGGGSIPEQFDGIGRHYLVVNVDPAQGVKSVDLVRVD</sequence>
<dbReference type="PANTHER" id="PTHR43143">
    <property type="entry name" value="METALLOPHOSPHOESTERASE, CALCINEURIN SUPERFAMILY"/>
    <property type="match status" value="1"/>
</dbReference>
<dbReference type="InterPro" id="IPR004843">
    <property type="entry name" value="Calcineurin-like_PHP"/>
</dbReference>
<evidence type="ECO:0000259" key="1">
    <source>
        <dbReference type="Pfam" id="PF00149"/>
    </source>
</evidence>
<dbReference type="RefSeq" id="WP_342747770.1">
    <property type="nucleotide sequence ID" value="NZ_CP022163.1"/>
</dbReference>
<gene>
    <name evidence="2" type="ORF">MEBOL_002936</name>
</gene>
<proteinExistence type="predicted"/>
<dbReference type="EMBL" id="CP022163">
    <property type="protein sequence ID" value="ATB29486.1"/>
    <property type="molecule type" value="Genomic_DNA"/>
</dbReference>
<dbReference type="PANTHER" id="PTHR43143:SF1">
    <property type="entry name" value="SERINE_THREONINE-PROTEIN PHOSPHATASE CPPED1"/>
    <property type="match status" value="1"/>
</dbReference>
<dbReference type="SUPFAM" id="SSF56300">
    <property type="entry name" value="Metallo-dependent phosphatases"/>
    <property type="match status" value="1"/>
</dbReference>
<dbReference type="Gene3D" id="3.60.21.10">
    <property type="match status" value="1"/>
</dbReference>
<keyword evidence="3" id="KW-1185">Reference proteome</keyword>
<protein>
    <submittedName>
        <fullName evidence="2">Metallophosphoesterase</fullName>
    </submittedName>
</protein>
<dbReference type="InterPro" id="IPR051918">
    <property type="entry name" value="STPP_CPPED1"/>
</dbReference>
<feature type="domain" description="Calcineurin-like phosphoesterase" evidence="1">
    <location>
        <begin position="146"/>
        <end position="318"/>
    </location>
</feature>
<evidence type="ECO:0000313" key="2">
    <source>
        <dbReference type="EMBL" id="ATB29486.1"/>
    </source>
</evidence>
<dbReference type="Pfam" id="PF00149">
    <property type="entry name" value="Metallophos"/>
    <property type="match status" value="1"/>
</dbReference>
<organism evidence="2 3">
    <name type="scientific">Melittangium boletus DSM 14713</name>
    <dbReference type="NCBI Taxonomy" id="1294270"/>
    <lineage>
        <taxon>Bacteria</taxon>
        <taxon>Pseudomonadati</taxon>
        <taxon>Myxococcota</taxon>
        <taxon>Myxococcia</taxon>
        <taxon>Myxococcales</taxon>
        <taxon>Cystobacterineae</taxon>
        <taxon>Archangiaceae</taxon>
        <taxon>Melittangium</taxon>
    </lineage>
</organism>
<dbReference type="InterPro" id="IPR029052">
    <property type="entry name" value="Metallo-depent_PP-like"/>
</dbReference>
<dbReference type="PROSITE" id="PS51257">
    <property type="entry name" value="PROKAR_LIPOPROTEIN"/>
    <property type="match status" value="1"/>
</dbReference>
<name>A0A250IEW5_9BACT</name>
<reference evidence="2 3" key="1">
    <citation type="submission" date="2017-06" db="EMBL/GenBank/DDBJ databases">
        <authorList>
            <person name="Kim H.J."/>
            <person name="Triplett B.A."/>
        </authorList>
    </citation>
    <scope>NUCLEOTIDE SEQUENCE [LARGE SCALE GENOMIC DNA]</scope>
    <source>
        <strain evidence="2 3">DSM 14713</strain>
    </source>
</reference>